<reference evidence="1 2" key="1">
    <citation type="submission" date="2016-10" db="EMBL/GenBank/DDBJ databases">
        <authorList>
            <person name="de Groot N.N."/>
        </authorList>
    </citation>
    <scope>NUCLEOTIDE SEQUENCE [LARGE SCALE GENOMIC DNA]</scope>
    <source>
        <strain evidence="1 2">DSM 23581</strain>
    </source>
</reference>
<evidence type="ECO:0000313" key="1">
    <source>
        <dbReference type="EMBL" id="SEA51152.1"/>
    </source>
</evidence>
<dbReference type="EMBL" id="FNQF01000006">
    <property type="protein sequence ID" value="SEA51152.1"/>
    <property type="molecule type" value="Genomic_DNA"/>
</dbReference>
<dbReference type="Pfam" id="PF14064">
    <property type="entry name" value="HmuY"/>
    <property type="match status" value="2"/>
</dbReference>
<evidence type="ECO:0000313" key="2">
    <source>
        <dbReference type="Proteomes" id="UP000198820"/>
    </source>
</evidence>
<dbReference type="Proteomes" id="UP000198820">
    <property type="component" value="Unassembled WGS sequence"/>
</dbReference>
<keyword evidence="2" id="KW-1185">Reference proteome</keyword>
<protein>
    <submittedName>
        <fullName evidence="1">HmuY protein</fullName>
    </submittedName>
</protein>
<gene>
    <name evidence="1" type="ORF">SAMN05421540_106149</name>
</gene>
<accession>A0A1H4BTJ1</accession>
<name>A0A1H4BTJ1_9FLAO</name>
<sequence length="466" mass="52256">MISLDFNFFKILVVIIFITSCSDDKSLTEDPFVVAFEELSINHLEAGSEFDIPLVYSDIAEIDGEVSISLQTFNAVYGQDFVTQPSAENGQISVAIEAGQTSQKIRFQKLNQNLDETSEIDFKITQIDYLNSQIQGNIQYQVNASPTLGGSLSPDIGGPAEAYQVYIDLSSKSQKKVQRDHWDLGFYGGNHDRVVINSSIYMAAKAIESTDIDAVTEQSVSHLKSKVAVGTFDPTNEAYVDHPDGNIEKTAIDEVKLQANENKVYLLNLGYEVGENDANSGSVSIAGEPRGWKKIRILKSGDAYLLQYADLDASTHQEITISKNESYNFNFFSFDTENFVSVEPEKDRWDINFTVFTNLIEDAGSYGYSDFVLHNRKAGAKAYKADEISSLTYNEFSLNDIDQNAFKVDQRAIGESWRDVFSGQVFQSPFYVVQDPNGNYYKLRFLSLTNQDGDRGYPKFEFKLLE</sequence>
<proteinExistence type="predicted"/>
<organism evidence="1 2">
    <name type="scientific">Psychroflexus halocasei</name>
    <dbReference type="NCBI Taxonomy" id="908615"/>
    <lineage>
        <taxon>Bacteria</taxon>
        <taxon>Pseudomonadati</taxon>
        <taxon>Bacteroidota</taxon>
        <taxon>Flavobacteriia</taxon>
        <taxon>Flavobacteriales</taxon>
        <taxon>Flavobacteriaceae</taxon>
        <taxon>Psychroflexus</taxon>
    </lineage>
</organism>
<dbReference type="InterPro" id="IPR025921">
    <property type="entry name" value="HmuY"/>
</dbReference>
<dbReference type="CDD" id="cd12105">
    <property type="entry name" value="HmuY"/>
    <property type="match status" value="1"/>
</dbReference>
<dbReference type="AlphaFoldDB" id="A0A1H4BTJ1"/>
<dbReference type="STRING" id="908615.SAMN05421540_106149"/>
<dbReference type="RefSeq" id="WP_093244340.1">
    <property type="nucleotide sequence ID" value="NZ_FNQF01000006.1"/>
</dbReference>